<evidence type="ECO:0000313" key="1">
    <source>
        <dbReference type="EMBL" id="KAB1229779.1"/>
    </source>
</evidence>
<accession>A0A5N4BMX6</accession>
<evidence type="ECO:0000313" key="2">
    <source>
        <dbReference type="Proteomes" id="UP000326384"/>
    </source>
</evidence>
<organism evidence="1 2">
    <name type="scientific">Chryseobacterium viscerum</name>
    <dbReference type="NCBI Taxonomy" id="1037377"/>
    <lineage>
        <taxon>Bacteria</taxon>
        <taxon>Pseudomonadati</taxon>
        <taxon>Bacteroidota</taxon>
        <taxon>Flavobacteriia</taxon>
        <taxon>Flavobacteriales</taxon>
        <taxon>Weeksellaceae</taxon>
        <taxon>Chryseobacterium group</taxon>
        <taxon>Chryseobacterium</taxon>
    </lineage>
</organism>
<dbReference type="EMBL" id="VTPV01000009">
    <property type="protein sequence ID" value="KAB1229779.1"/>
    <property type="molecule type" value="Genomic_DNA"/>
</dbReference>
<dbReference type="InterPro" id="IPR016181">
    <property type="entry name" value="Acyl_CoA_acyltransferase"/>
</dbReference>
<dbReference type="Gene3D" id="3.40.630.30">
    <property type="match status" value="1"/>
</dbReference>
<dbReference type="PANTHER" id="PTHR41368">
    <property type="entry name" value="PROTEIN YGHO"/>
    <property type="match status" value="1"/>
</dbReference>
<comment type="caution">
    <text evidence="1">The sequence shown here is derived from an EMBL/GenBank/DDBJ whole genome shotgun (WGS) entry which is preliminary data.</text>
</comment>
<sequence>MSKVSIIEVKTADQLKQFVKFPMDLYKNNPYYVPSFIKDEMKIWDAKENPALQYSESKQFLATKDGKVVGRIAVIINHKEEKELGNKKVRFGWIDFIDDAEVSKALIQTAIDYANEHHIDMIEGPMGFTNLDKAGMLTMGFDKLATMIGIYNHAYYPKHLENLGLTKEKEWVEYEMNFPKVLPEKVEKFSGLIAQKYKLKVLKFKSKEEILPYVEPMFKLLDETYKHLSTYTPISEEQIKTYREKYFPFINKNYVICVVDENQQLVSFAITMPSYSKALQKSKGKLFPLGWWHFLQAGKKNDRANFYLIGIHPEYQRRGVTAIIFKEIFVRFTSMGIDFAETNPELEENKSVQVLWQDYNPVNHKRRRTYSLMIGNPK</sequence>
<name>A0A5N4BMX6_9FLAO</name>
<keyword evidence="2" id="KW-1185">Reference proteome</keyword>
<dbReference type="Proteomes" id="UP000326384">
    <property type="component" value="Unassembled WGS sequence"/>
</dbReference>
<proteinExistence type="predicted"/>
<reference evidence="1 2" key="1">
    <citation type="journal article" date="2019" name="Stand. Genomic Sci.">
        <title>Draft Whole-Genome Sequence of a Novel Chryseobacterium viscerum Strain Isolated from Fresh Water at Dripping Springs, New Mexico.</title>
        <authorList>
            <person name="Kyndt J.A."/>
            <person name="Moore T.C."/>
        </authorList>
    </citation>
    <scope>NUCLEOTIDE SEQUENCE [LARGE SCALE GENOMIC DNA]</scope>
    <source>
        <strain evidence="1 2">DPS</strain>
    </source>
</reference>
<dbReference type="RefSeq" id="WP_152290610.1">
    <property type="nucleotide sequence ID" value="NZ_VTPV01000009.1"/>
</dbReference>
<gene>
    <name evidence="1" type="ORF">F8D52_16030</name>
</gene>
<protein>
    <submittedName>
        <fullName evidence="1">GNAT family N-acetyltransferase</fullName>
    </submittedName>
</protein>
<dbReference type="InterPro" id="IPR039968">
    <property type="entry name" value="BcerS-like"/>
</dbReference>
<dbReference type="CDD" id="cd04301">
    <property type="entry name" value="NAT_SF"/>
    <property type="match status" value="1"/>
</dbReference>
<dbReference type="PANTHER" id="PTHR41368:SF1">
    <property type="entry name" value="PROTEIN YGHO"/>
    <property type="match status" value="1"/>
</dbReference>
<dbReference type="SUPFAM" id="SSF55729">
    <property type="entry name" value="Acyl-CoA N-acyltransferases (Nat)"/>
    <property type="match status" value="1"/>
</dbReference>